<dbReference type="AlphaFoldDB" id="A0A7S3EGD7"/>
<proteinExistence type="predicted"/>
<accession>A0A7S3EGD7</accession>
<evidence type="ECO:0000313" key="1">
    <source>
        <dbReference type="EMBL" id="CAE0052572.1"/>
    </source>
</evidence>
<dbReference type="EMBL" id="HBHW01026543">
    <property type="protein sequence ID" value="CAE0052572.1"/>
    <property type="molecule type" value="Transcribed_RNA"/>
</dbReference>
<organism evidence="1">
    <name type="scientific">Rhodosorus marinus</name>
    <dbReference type="NCBI Taxonomy" id="101924"/>
    <lineage>
        <taxon>Eukaryota</taxon>
        <taxon>Rhodophyta</taxon>
        <taxon>Stylonematophyceae</taxon>
        <taxon>Stylonematales</taxon>
        <taxon>Stylonemataceae</taxon>
        <taxon>Rhodosorus</taxon>
    </lineage>
</organism>
<sequence>MAPRDKVFQVVVSPKVRTANGKRSLKLVKQSTGLPKPSPLTTVGDRLKLWASRKGMHLGEVSEGALTRVKKKLQKLEWAEKKMRYEGLDFRLLIESLKAQIDTIRSESLTDPESEKPTRKLSSPKAPQTFRKLLKNLTRCSEEVHREPVHPEVQPQLTGALEKLKRDVTTSLLDEEYVPLLEYMVTERGLVEEAAGLLCVLPEYENSLQKSKHLHKLFQLFLAHPCPEAICLLVKKVDADMILQPYGAELLQAITQSAVFLVDLKSARKLFMLALAHAKSNESTRAILTPDAFL</sequence>
<gene>
    <name evidence="1" type="ORF">RMAR00112_LOCUS20599</name>
</gene>
<reference evidence="1" key="1">
    <citation type="submission" date="2021-01" db="EMBL/GenBank/DDBJ databases">
        <authorList>
            <person name="Corre E."/>
            <person name="Pelletier E."/>
            <person name="Niang G."/>
            <person name="Scheremetjew M."/>
            <person name="Finn R."/>
            <person name="Kale V."/>
            <person name="Holt S."/>
            <person name="Cochrane G."/>
            <person name="Meng A."/>
            <person name="Brown T."/>
            <person name="Cohen L."/>
        </authorList>
    </citation>
    <scope>NUCLEOTIDE SEQUENCE</scope>
    <source>
        <strain evidence="1">CCMP 769</strain>
    </source>
</reference>
<protein>
    <submittedName>
        <fullName evidence="1">Uncharacterized protein</fullName>
    </submittedName>
</protein>
<name>A0A7S3EGD7_9RHOD</name>